<evidence type="ECO:0000313" key="2">
    <source>
        <dbReference type="EMBL" id="GMH12955.1"/>
    </source>
</evidence>
<reference evidence="2" key="1">
    <citation type="submission" date="2023-05" db="EMBL/GenBank/DDBJ databases">
        <title>Nepenthes gracilis genome sequencing.</title>
        <authorList>
            <person name="Fukushima K."/>
        </authorList>
    </citation>
    <scope>NUCLEOTIDE SEQUENCE</scope>
    <source>
        <strain evidence="2">SING2019-196</strain>
    </source>
</reference>
<keyword evidence="3" id="KW-1185">Reference proteome</keyword>
<name>A0AAD3SLK2_NEPGR</name>
<comment type="caution">
    <text evidence="2">The sequence shown here is derived from an EMBL/GenBank/DDBJ whole genome shotgun (WGS) entry which is preliminary data.</text>
</comment>
<feature type="transmembrane region" description="Helical" evidence="1">
    <location>
        <begin position="145"/>
        <end position="166"/>
    </location>
</feature>
<sequence>MLADGCIRVMHVVKWISSSQGDSEKLLPCYLRFPHAGMLLPAIWNNYPGCVERRWLEEVLGMTAFEKQQSAVILLLGRFVELRNLFWPYSTYPNFGRRNVCRVTEWHPGCQFGPGGCRTCDISWCRYCRYARWVALLGEVAYKPLLCSGWPVFWLCLLLGLVIYYLERFWNVAPLDGVLEAARMQLPDEW</sequence>
<dbReference type="Proteomes" id="UP001279734">
    <property type="component" value="Unassembled WGS sequence"/>
</dbReference>
<keyword evidence="1" id="KW-1133">Transmembrane helix</keyword>
<dbReference type="EMBL" id="BSYO01000012">
    <property type="protein sequence ID" value="GMH12955.1"/>
    <property type="molecule type" value="Genomic_DNA"/>
</dbReference>
<evidence type="ECO:0000256" key="1">
    <source>
        <dbReference type="SAM" id="Phobius"/>
    </source>
</evidence>
<accession>A0AAD3SLK2</accession>
<proteinExistence type="predicted"/>
<dbReference type="AlphaFoldDB" id="A0AAD3SLK2"/>
<gene>
    <name evidence="2" type="ORF">Nepgr_014796</name>
</gene>
<keyword evidence="1" id="KW-0812">Transmembrane</keyword>
<keyword evidence="1" id="KW-0472">Membrane</keyword>
<protein>
    <submittedName>
        <fullName evidence="2">Uncharacterized protein</fullName>
    </submittedName>
</protein>
<organism evidence="2 3">
    <name type="scientific">Nepenthes gracilis</name>
    <name type="common">Slender pitcher plant</name>
    <dbReference type="NCBI Taxonomy" id="150966"/>
    <lineage>
        <taxon>Eukaryota</taxon>
        <taxon>Viridiplantae</taxon>
        <taxon>Streptophyta</taxon>
        <taxon>Embryophyta</taxon>
        <taxon>Tracheophyta</taxon>
        <taxon>Spermatophyta</taxon>
        <taxon>Magnoliopsida</taxon>
        <taxon>eudicotyledons</taxon>
        <taxon>Gunneridae</taxon>
        <taxon>Pentapetalae</taxon>
        <taxon>Caryophyllales</taxon>
        <taxon>Nepenthaceae</taxon>
        <taxon>Nepenthes</taxon>
    </lineage>
</organism>
<evidence type="ECO:0000313" key="3">
    <source>
        <dbReference type="Proteomes" id="UP001279734"/>
    </source>
</evidence>